<organism evidence="5 6">
    <name type="scientific">Seohaeicola nanhaiensis</name>
    <dbReference type="NCBI Taxonomy" id="1387282"/>
    <lineage>
        <taxon>Bacteria</taxon>
        <taxon>Pseudomonadati</taxon>
        <taxon>Pseudomonadota</taxon>
        <taxon>Alphaproteobacteria</taxon>
        <taxon>Rhodobacterales</taxon>
        <taxon>Roseobacteraceae</taxon>
        <taxon>Seohaeicola</taxon>
    </lineage>
</organism>
<reference evidence="6" key="1">
    <citation type="journal article" date="2019" name="Int. J. Syst. Evol. Microbiol.">
        <title>The Global Catalogue of Microorganisms (GCM) 10K type strain sequencing project: providing services to taxonomists for standard genome sequencing and annotation.</title>
        <authorList>
            <consortium name="The Broad Institute Genomics Platform"/>
            <consortium name="The Broad Institute Genome Sequencing Center for Infectious Disease"/>
            <person name="Wu L."/>
            <person name="Ma J."/>
        </authorList>
    </citation>
    <scope>NUCLEOTIDE SEQUENCE [LARGE SCALE GENOMIC DNA]</scope>
    <source>
        <strain evidence="6">CGMCC 4.7283</strain>
    </source>
</reference>
<dbReference type="Proteomes" id="UP001595973">
    <property type="component" value="Unassembled WGS sequence"/>
</dbReference>
<dbReference type="PANTHER" id="PTHR42756">
    <property type="entry name" value="TRANSCRIPTIONAL REGULATOR, MARR"/>
    <property type="match status" value="1"/>
</dbReference>
<feature type="domain" description="HTH marR-type" evidence="4">
    <location>
        <begin position="20"/>
        <end position="152"/>
    </location>
</feature>
<dbReference type="PROSITE" id="PS01117">
    <property type="entry name" value="HTH_MARR_1"/>
    <property type="match status" value="1"/>
</dbReference>
<dbReference type="EMBL" id="JBHSGI010000024">
    <property type="protein sequence ID" value="MFC4670005.1"/>
    <property type="molecule type" value="Genomic_DNA"/>
</dbReference>
<protein>
    <submittedName>
        <fullName evidence="5">MarR family winged helix-turn-helix transcriptional regulator</fullName>
    </submittedName>
</protein>
<keyword evidence="6" id="KW-1185">Reference proteome</keyword>
<evidence type="ECO:0000256" key="1">
    <source>
        <dbReference type="ARBA" id="ARBA00023015"/>
    </source>
</evidence>
<dbReference type="SUPFAM" id="SSF46785">
    <property type="entry name" value="Winged helix' DNA-binding domain"/>
    <property type="match status" value="1"/>
</dbReference>
<evidence type="ECO:0000313" key="5">
    <source>
        <dbReference type="EMBL" id="MFC4670005.1"/>
    </source>
</evidence>
<dbReference type="SMART" id="SM00347">
    <property type="entry name" value="HTH_MARR"/>
    <property type="match status" value="1"/>
</dbReference>
<dbReference type="RefSeq" id="WP_380718557.1">
    <property type="nucleotide sequence ID" value="NZ_JBHSGI010000024.1"/>
</dbReference>
<evidence type="ECO:0000313" key="6">
    <source>
        <dbReference type="Proteomes" id="UP001595973"/>
    </source>
</evidence>
<dbReference type="Gene3D" id="1.10.10.10">
    <property type="entry name" value="Winged helix-like DNA-binding domain superfamily/Winged helix DNA-binding domain"/>
    <property type="match status" value="1"/>
</dbReference>
<name>A0ABV9KIK9_9RHOB</name>
<dbReference type="PANTHER" id="PTHR42756:SF1">
    <property type="entry name" value="TRANSCRIPTIONAL REPRESSOR OF EMRAB OPERON"/>
    <property type="match status" value="1"/>
</dbReference>
<comment type="caution">
    <text evidence="5">The sequence shown here is derived from an EMBL/GenBank/DDBJ whole genome shotgun (WGS) entry which is preliminary data.</text>
</comment>
<dbReference type="PRINTS" id="PR00598">
    <property type="entry name" value="HTHMARR"/>
</dbReference>
<proteinExistence type="predicted"/>
<dbReference type="Pfam" id="PF12802">
    <property type="entry name" value="MarR_2"/>
    <property type="match status" value="1"/>
</dbReference>
<dbReference type="InterPro" id="IPR036388">
    <property type="entry name" value="WH-like_DNA-bd_sf"/>
</dbReference>
<accession>A0ABV9KIK9</accession>
<dbReference type="InterPro" id="IPR023187">
    <property type="entry name" value="Tscrpt_reg_MarR-type_CS"/>
</dbReference>
<keyword evidence="1" id="KW-0805">Transcription regulation</keyword>
<sequence length="159" mass="18119">MDDQTPPARAIPTLGEIGLNRFVPYLMNRTMGRYNADLQRALKKRGLTTMKMRTLAILAVVPGLTINELSVYAISEQSTMSRTLESLEAAGLVRREERESDGRVREIYLTAEGRACFGDIWPLVHQGCERMFDGITEAEREAFVQTLQKMLHNVRRNEF</sequence>
<keyword evidence="3" id="KW-0804">Transcription</keyword>
<dbReference type="InterPro" id="IPR036390">
    <property type="entry name" value="WH_DNA-bd_sf"/>
</dbReference>
<gene>
    <name evidence="5" type="ORF">ACFO5X_15695</name>
</gene>
<evidence type="ECO:0000256" key="2">
    <source>
        <dbReference type="ARBA" id="ARBA00023125"/>
    </source>
</evidence>
<evidence type="ECO:0000259" key="4">
    <source>
        <dbReference type="PROSITE" id="PS50995"/>
    </source>
</evidence>
<keyword evidence="2" id="KW-0238">DNA-binding</keyword>
<dbReference type="PROSITE" id="PS50995">
    <property type="entry name" value="HTH_MARR_2"/>
    <property type="match status" value="1"/>
</dbReference>
<dbReference type="InterPro" id="IPR000835">
    <property type="entry name" value="HTH_MarR-typ"/>
</dbReference>
<evidence type="ECO:0000256" key="3">
    <source>
        <dbReference type="ARBA" id="ARBA00023163"/>
    </source>
</evidence>